<feature type="transmembrane region" description="Helical" evidence="1">
    <location>
        <begin position="148"/>
        <end position="166"/>
    </location>
</feature>
<evidence type="ECO:0000256" key="1">
    <source>
        <dbReference type="SAM" id="Phobius"/>
    </source>
</evidence>
<keyword evidence="1" id="KW-0472">Membrane</keyword>
<feature type="transmembrane region" description="Helical" evidence="1">
    <location>
        <begin position="218"/>
        <end position="240"/>
    </location>
</feature>
<keyword evidence="1" id="KW-0812">Transmembrane</keyword>
<evidence type="ECO:0000313" key="4">
    <source>
        <dbReference type="Proteomes" id="UP000807370"/>
    </source>
</evidence>
<evidence type="ECO:0000259" key="2">
    <source>
        <dbReference type="Pfam" id="PF07331"/>
    </source>
</evidence>
<feature type="transmembrane region" description="Helical" evidence="1">
    <location>
        <begin position="178"/>
        <end position="206"/>
    </location>
</feature>
<gene>
    <name evidence="3" type="ORF">HZZ13_20155</name>
</gene>
<feature type="transmembrane region" description="Helical" evidence="1">
    <location>
        <begin position="21"/>
        <end position="44"/>
    </location>
</feature>
<organism evidence="3 4">
    <name type="scientific">Bradyrhizobium agreste</name>
    <dbReference type="NCBI Taxonomy" id="2751811"/>
    <lineage>
        <taxon>Bacteria</taxon>
        <taxon>Pseudomonadati</taxon>
        <taxon>Pseudomonadota</taxon>
        <taxon>Alphaproteobacteria</taxon>
        <taxon>Hyphomicrobiales</taxon>
        <taxon>Nitrobacteraceae</taxon>
        <taxon>Bradyrhizobium</taxon>
    </lineage>
</organism>
<proteinExistence type="predicted"/>
<dbReference type="Proteomes" id="UP000807370">
    <property type="component" value="Unassembled WGS sequence"/>
</dbReference>
<comment type="caution">
    <text evidence="3">The sequence shown here is derived from an EMBL/GenBank/DDBJ whole genome shotgun (WGS) entry which is preliminary data.</text>
</comment>
<feature type="domain" description="DUF1468" evidence="2">
    <location>
        <begin position="112"/>
        <end position="245"/>
    </location>
</feature>
<feature type="transmembrane region" description="Helical" evidence="1">
    <location>
        <begin position="50"/>
        <end position="72"/>
    </location>
</feature>
<feature type="transmembrane region" description="Helical" evidence="1">
    <location>
        <begin position="84"/>
        <end position="105"/>
    </location>
</feature>
<reference evidence="3 4" key="1">
    <citation type="submission" date="2020-07" db="EMBL/GenBank/DDBJ databases">
        <title>Bradyrhizobium diversity isolated from nodules of indigenous legumes of Western Australia.</title>
        <authorList>
            <person name="Klepa M.S."/>
        </authorList>
    </citation>
    <scope>NUCLEOTIDE SEQUENCE [LARGE SCALE GENOMIC DNA]</scope>
    <source>
        <strain evidence="3 4">CNPSo 4010</strain>
    </source>
</reference>
<accession>A0ABS0PSB2</accession>
<name>A0ABS0PSB2_9BRAD</name>
<sequence>MADTMGHSATATRNTRLALGFCLLAIAPQIFELIWSIGTIFGWGAGRGPAAVVTSHATALLAGAPSAIFGSFGGGAKKMSSEVLLALIYSYPLFVVAILTLFMTIRSAQDYVGGVVLMAVALFALWASSDLQGMRGFSFGAGTAPRMFGGLLVALSAGVALTGLITEGPALAHYSWRGPLFVMAAILFFALAIRPLGLVVTAFASFMIAATGSHETRWLEAAIVGACLTLGCAILFPYVLGLPMPMFPRFLVQ</sequence>
<keyword evidence="4" id="KW-1185">Reference proteome</keyword>
<dbReference type="Pfam" id="PF07331">
    <property type="entry name" value="TctB"/>
    <property type="match status" value="1"/>
</dbReference>
<dbReference type="EMBL" id="JACCHP010000012">
    <property type="protein sequence ID" value="MBH5400086.1"/>
    <property type="molecule type" value="Genomic_DNA"/>
</dbReference>
<feature type="transmembrane region" description="Helical" evidence="1">
    <location>
        <begin position="111"/>
        <end position="127"/>
    </location>
</feature>
<protein>
    <submittedName>
        <fullName evidence="3">Tripartite tricarboxylate transporter TctB family protein</fullName>
    </submittedName>
</protein>
<dbReference type="InterPro" id="IPR009936">
    <property type="entry name" value="DUF1468"/>
</dbReference>
<dbReference type="RefSeq" id="WP_197961278.1">
    <property type="nucleotide sequence ID" value="NZ_JACCHP010000012.1"/>
</dbReference>
<keyword evidence="1" id="KW-1133">Transmembrane helix</keyword>
<evidence type="ECO:0000313" key="3">
    <source>
        <dbReference type="EMBL" id="MBH5400086.1"/>
    </source>
</evidence>